<gene>
    <name evidence="1" type="ORF">SAMN05421847_2914</name>
</gene>
<dbReference type="PANTHER" id="PTHR11669">
    <property type="entry name" value="REPLICATION FACTOR C / DNA POLYMERASE III GAMMA-TAU SUBUNIT"/>
    <property type="match status" value="1"/>
</dbReference>
<evidence type="ECO:0000313" key="2">
    <source>
        <dbReference type="Proteomes" id="UP000236738"/>
    </source>
</evidence>
<accession>A0A1H6BIQ3</accession>
<protein>
    <submittedName>
        <fullName evidence="1">DNA polymerase-3 subunit delta</fullName>
    </submittedName>
</protein>
<dbReference type="GO" id="GO:0006261">
    <property type="term" value="P:DNA-templated DNA replication"/>
    <property type="evidence" value="ECO:0007669"/>
    <property type="project" value="TreeGrafter"/>
</dbReference>
<organism evidence="1 2">
    <name type="scientific">Halpernia humi</name>
    <dbReference type="NCBI Taxonomy" id="493375"/>
    <lineage>
        <taxon>Bacteria</taxon>
        <taxon>Pseudomonadati</taxon>
        <taxon>Bacteroidota</taxon>
        <taxon>Flavobacteriia</taxon>
        <taxon>Flavobacteriales</taxon>
        <taxon>Weeksellaceae</taxon>
        <taxon>Chryseobacterium group</taxon>
        <taxon>Halpernia</taxon>
    </lineage>
</organism>
<dbReference type="InterPro" id="IPR027417">
    <property type="entry name" value="P-loop_NTPase"/>
</dbReference>
<evidence type="ECO:0000313" key="1">
    <source>
        <dbReference type="EMBL" id="SEG60514.1"/>
    </source>
</evidence>
<dbReference type="Pfam" id="PF13177">
    <property type="entry name" value="DNA_pol3_delta2"/>
    <property type="match status" value="1"/>
</dbReference>
<name>A0A1H6BIQ3_9FLAO</name>
<dbReference type="Proteomes" id="UP000236738">
    <property type="component" value="Unassembled WGS sequence"/>
</dbReference>
<dbReference type="SUPFAM" id="SSF52540">
    <property type="entry name" value="P-loop containing nucleoside triphosphate hydrolases"/>
    <property type="match status" value="1"/>
</dbReference>
<reference evidence="2" key="1">
    <citation type="submission" date="2016-10" db="EMBL/GenBank/DDBJ databases">
        <authorList>
            <person name="Varghese N."/>
            <person name="Submissions S."/>
        </authorList>
    </citation>
    <scope>NUCLEOTIDE SEQUENCE [LARGE SCALE GENOMIC DNA]</scope>
    <source>
        <strain evidence="2">DSM 21580</strain>
    </source>
</reference>
<keyword evidence="2" id="KW-1185">Reference proteome</keyword>
<dbReference type="AlphaFoldDB" id="A0A1H6BIQ3"/>
<dbReference type="RefSeq" id="WP_103914744.1">
    <property type="nucleotide sequence ID" value="NZ_FNUS01000008.1"/>
</dbReference>
<proteinExistence type="predicted"/>
<sequence length="371" mass="42783">MDWEKIIGQENLQTILKESVAEKRVSHAQLFVGNAGYGVLPLVLSYAKEIFTAEKESSAEKVEHLNHLDFHFSFPVFSENGKSLSKRLYPEFRQMILENPYADFNDWKDILDSQNKQLFISADEVEEQNNNFSLKSFEGGTKILIVWQADKMNTAAANKFLKFLEEPPKNTLIFLIAESAEDILPTIFSRCQLVEVPRISDEAIRKKLKGTTVSEEKIDEIIFSAEGNWNIAQSLLSANESVSEFETLFVNWVRFAFQAKKKPQVLKDIVKWGRNIAGWNKEKQKQFLDYCAEMFRLALMQNYGAENLVYKKIAQGNFKWESFANFIHGKNIESILEEISEADYHLTRNANSKIVWTDLGIKLTRFIHRTA</sequence>
<dbReference type="OrthoDB" id="9811073at2"/>
<dbReference type="PANTHER" id="PTHR11669:SF8">
    <property type="entry name" value="DNA POLYMERASE III SUBUNIT DELTA"/>
    <property type="match status" value="1"/>
</dbReference>
<dbReference type="Gene3D" id="3.40.50.300">
    <property type="entry name" value="P-loop containing nucleotide triphosphate hydrolases"/>
    <property type="match status" value="1"/>
</dbReference>
<dbReference type="EMBL" id="FNUS01000008">
    <property type="protein sequence ID" value="SEG60514.1"/>
    <property type="molecule type" value="Genomic_DNA"/>
</dbReference>
<dbReference type="InterPro" id="IPR050238">
    <property type="entry name" value="DNA_Rep/Repair_Clamp_Loader"/>
</dbReference>